<evidence type="ECO:0000256" key="1">
    <source>
        <dbReference type="ARBA" id="ARBA00004609"/>
    </source>
</evidence>
<keyword evidence="7" id="KW-0325">Glycoprotein</keyword>
<feature type="compositionally biased region" description="Low complexity" evidence="9">
    <location>
        <begin position="223"/>
        <end position="243"/>
    </location>
</feature>
<dbReference type="Gene3D" id="1.10.110.10">
    <property type="entry name" value="Plant lipid-transfer and hydrophobic proteins"/>
    <property type="match status" value="1"/>
</dbReference>
<feature type="domain" description="Bifunctional inhibitor/plant lipid transfer protein/seed storage helical" evidence="10">
    <location>
        <begin position="77"/>
        <end position="175"/>
    </location>
</feature>
<dbReference type="Pfam" id="PF14368">
    <property type="entry name" value="LTP_2"/>
    <property type="match status" value="1"/>
</dbReference>
<evidence type="ECO:0000256" key="8">
    <source>
        <dbReference type="ARBA" id="ARBA00023288"/>
    </source>
</evidence>
<evidence type="ECO:0000256" key="4">
    <source>
        <dbReference type="ARBA" id="ARBA00022622"/>
    </source>
</evidence>
<organism evidence="11 12">
    <name type="scientific">Fraxinus pennsylvanica</name>
    <dbReference type="NCBI Taxonomy" id="56036"/>
    <lineage>
        <taxon>Eukaryota</taxon>
        <taxon>Viridiplantae</taxon>
        <taxon>Streptophyta</taxon>
        <taxon>Embryophyta</taxon>
        <taxon>Tracheophyta</taxon>
        <taxon>Spermatophyta</taxon>
        <taxon>Magnoliopsida</taxon>
        <taxon>eudicotyledons</taxon>
        <taxon>Gunneridae</taxon>
        <taxon>Pentapetalae</taxon>
        <taxon>asterids</taxon>
        <taxon>lamiids</taxon>
        <taxon>Lamiales</taxon>
        <taxon>Oleaceae</taxon>
        <taxon>Oleeae</taxon>
        <taxon>Fraxinus</taxon>
    </lineage>
</organism>
<keyword evidence="5" id="KW-0732">Signal</keyword>
<gene>
    <name evidence="11" type="ORF">FPE_LOCUS23336</name>
</gene>
<keyword evidence="4" id="KW-0472">Membrane</keyword>
<dbReference type="InterPro" id="IPR016140">
    <property type="entry name" value="Bifunc_inhib/LTP/seed_store"/>
</dbReference>
<dbReference type="Proteomes" id="UP000834106">
    <property type="component" value="Chromosome 14"/>
</dbReference>
<keyword evidence="3" id="KW-1003">Cell membrane</keyword>
<evidence type="ECO:0000256" key="7">
    <source>
        <dbReference type="ARBA" id="ARBA00023180"/>
    </source>
</evidence>
<sequence>MAKNSPIIIRGNLILRNNQSKRYTWELKGKLAKNQYAKNKKHFNLIKNKSKEEFVKVVEPQNPLENNPLFFPPSINSQQILDAHHLQLYLETTQPSTSPKLKKFTNTFHGYPILVSDFSNLPNDCCNSLKTLMSSGKDCLCLIATGSVPFNMPINRTLAISLPRACNMPSVPLQCKASGAPVPAPAPGPTAFGPTMSPKSAPSPTSQAPTSTEPVSPPLSPEADATPTPPSATTGTGAPTSDTGNRAGVTPSAAHPSLSASPLLLLAVLVVFALKYY</sequence>
<accession>A0AAD1ZU48</accession>
<dbReference type="InterPro" id="IPR036312">
    <property type="entry name" value="Bifun_inhib/LTP/seed_sf"/>
</dbReference>
<proteinExistence type="inferred from homology"/>
<evidence type="ECO:0000256" key="2">
    <source>
        <dbReference type="ARBA" id="ARBA00009748"/>
    </source>
</evidence>
<dbReference type="SUPFAM" id="SSF47699">
    <property type="entry name" value="Bifunctional inhibitor/lipid-transfer protein/seed storage 2S albumin"/>
    <property type="match status" value="1"/>
</dbReference>
<protein>
    <recommendedName>
        <fullName evidence="10">Bifunctional inhibitor/plant lipid transfer protein/seed storage helical domain-containing protein</fullName>
    </recommendedName>
</protein>
<reference evidence="11" key="1">
    <citation type="submission" date="2023-05" db="EMBL/GenBank/DDBJ databases">
        <authorList>
            <person name="Huff M."/>
        </authorList>
    </citation>
    <scope>NUCLEOTIDE SEQUENCE</scope>
</reference>
<keyword evidence="12" id="KW-1185">Reference proteome</keyword>
<dbReference type="CDD" id="cd00010">
    <property type="entry name" value="AAI_LTSS"/>
    <property type="match status" value="1"/>
</dbReference>
<dbReference type="GO" id="GO:0005886">
    <property type="term" value="C:plasma membrane"/>
    <property type="evidence" value="ECO:0007669"/>
    <property type="project" value="UniProtKB-SubCell"/>
</dbReference>
<keyword evidence="8" id="KW-0449">Lipoprotein</keyword>
<evidence type="ECO:0000313" key="12">
    <source>
        <dbReference type="Proteomes" id="UP000834106"/>
    </source>
</evidence>
<dbReference type="InterPro" id="IPR043325">
    <property type="entry name" value="LTSS"/>
</dbReference>
<evidence type="ECO:0000256" key="5">
    <source>
        <dbReference type="ARBA" id="ARBA00022729"/>
    </source>
</evidence>
<dbReference type="AlphaFoldDB" id="A0AAD1ZU48"/>
<feature type="compositionally biased region" description="Low complexity" evidence="9">
    <location>
        <begin position="189"/>
        <end position="214"/>
    </location>
</feature>
<evidence type="ECO:0000259" key="10">
    <source>
        <dbReference type="SMART" id="SM00499"/>
    </source>
</evidence>
<keyword evidence="4" id="KW-0336">GPI-anchor</keyword>
<comment type="similarity">
    <text evidence="2">Belongs to the plant LTP family.</text>
</comment>
<comment type="subcellular location">
    <subcellularLocation>
        <location evidence="1">Cell membrane</location>
        <topology evidence="1">Lipid-anchor</topology>
        <topology evidence="1">GPI-anchor</topology>
    </subcellularLocation>
</comment>
<evidence type="ECO:0000256" key="9">
    <source>
        <dbReference type="SAM" id="MobiDB-lite"/>
    </source>
</evidence>
<evidence type="ECO:0000313" key="11">
    <source>
        <dbReference type="EMBL" id="CAI9775906.1"/>
    </source>
</evidence>
<dbReference type="EMBL" id="OU503049">
    <property type="protein sequence ID" value="CAI9775906.1"/>
    <property type="molecule type" value="Genomic_DNA"/>
</dbReference>
<name>A0AAD1ZU48_9LAMI</name>
<dbReference type="PANTHER" id="PTHR33044">
    <property type="entry name" value="BIFUNCTIONAL INHIBITOR/LIPID-TRANSFER PROTEIN/SEED STORAGE 2S ALBUMIN SUPERFAMILY PROTEIN-RELATED"/>
    <property type="match status" value="1"/>
</dbReference>
<dbReference type="GO" id="GO:0098552">
    <property type="term" value="C:side of membrane"/>
    <property type="evidence" value="ECO:0007669"/>
    <property type="project" value="UniProtKB-KW"/>
</dbReference>
<evidence type="ECO:0000256" key="3">
    <source>
        <dbReference type="ARBA" id="ARBA00022475"/>
    </source>
</evidence>
<evidence type="ECO:0000256" key="6">
    <source>
        <dbReference type="ARBA" id="ARBA00023157"/>
    </source>
</evidence>
<dbReference type="SMART" id="SM00499">
    <property type="entry name" value="AAI"/>
    <property type="match status" value="1"/>
</dbReference>
<feature type="region of interest" description="Disordered" evidence="9">
    <location>
        <begin position="177"/>
        <end position="256"/>
    </location>
</feature>
<keyword evidence="6" id="KW-1015">Disulfide bond</keyword>